<organism evidence="4 5">
    <name type="scientific">Pseudoalteromonas marina</name>
    <dbReference type="NCBI Taxonomy" id="267375"/>
    <lineage>
        <taxon>Bacteria</taxon>
        <taxon>Pseudomonadati</taxon>
        <taxon>Pseudomonadota</taxon>
        <taxon>Gammaproteobacteria</taxon>
        <taxon>Alteromonadales</taxon>
        <taxon>Pseudoalteromonadaceae</taxon>
        <taxon>Pseudoalteromonas</taxon>
    </lineage>
</organism>
<dbReference type="EC" id="2.8.1.-" evidence="4"/>
<evidence type="ECO:0000256" key="2">
    <source>
        <dbReference type="ARBA" id="ARBA00022737"/>
    </source>
</evidence>
<reference evidence="4" key="1">
    <citation type="submission" date="2023-07" db="EMBL/GenBank/DDBJ databases">
        <title>Genome content predicts the carbon catabolic preferences of heterotrophic bacteria.</title>
        <authorList>
            <person name="Gralka M."/>
        </authorList>
    </citation>
    <scope>NUCLEOTIDE SEQUENCE</scope>
    <source>
        <strain evidence="4">4G09</strain>
    </source>
</reference>
<dbReference type="SUPFAM" id="SSF52821">
    <property type="entry name" value="Rhodanese/Cell cycle control phosphatase"/>
    <property type="match status" value="2"/>
</dbReference>
<evidence type="ECO:0000259" key="3">
    <source>
        <dbReference type="PROSITE" id="PS50206"/>
    </source>
</evidence>
<evidence type="ECO:0000256" key="1">
    <source>
        <dbReference type="ARBA" id="ARBA00022679"/>
    </source>
</evidence>
<dbReference type="Gene3D" id="3.40.250.10">
    <property type="entry name" value="Rhodanese-like domain"/>
    <property type="match status" value="2"/>
</dbReference>
<dbReference type="InterPro" id="IPR001763">
    <property type="entry name" value="Rhodanese-like_dom"/>
</dbReference>
<dbReference type="Pfam" id="PF00581">
    <property type="entry name" value="Rhodanese"/>
    <property type="match status" value="2"/>
</dbReference>
<evidence type="ECO:0000313" key="4">
    <source>
        <dbReference type="EMBL" id="MDP2566851.1"/>
    </source>
</evidence>
<feature type="domain" description="Rhodanese" evidence="3">
    <location>
        <begin position="41"/>
        <end position="130"/>
    </location>
</feature>
<keyword evidence="5" id="KW-1185">Reference proteome</keyword>
<protein>
    <submittedName>
        <fullName evidence="4">Sulfurtransferase</fullName>
        <ecNumber evidence="4">2.8.1.-</ecNumber>
    </submittedName>
</protein>
<dbReference type="EMBL" id="JAUYVT010000027">
    <property type="protein sequence ID" value="MDP2566851.1"/>
    <property type="molecule type" value="Genomic_DNA"/>
</dbReference>
<name>A0ABT9FJ73_9GAMM</name>
<evidence type="ECO:0000313" key="5">
    <source>
        <dbReference type="Proteomes" id="UP001177212"/>
    </source>
</evidence>
<comment type="caution">
    <text evidence="4">The sequence shown here is derived from an EMBL/GenBank/DDBJ whole genome shotgun (WGS) entry which is preliminary data.</text>
</comment>
<proteinExistence type="predicted"/>
<feature type="domain" description="Rhodanese" evidence="3">
    <location>
        <begin position="161"/>
        <end position="273"/>
    </location>
</feature>
<dbReference type="PANTHER" id="PTHR11364:SF27">
    <property type="entry name" value="SULFURTRANSFERASE"/>
    <property type="match status" value="1"/>
</dbReference>
<dbReference type="InterPro" id="IPR045078">
    <property type="entry name" value="TST/MPST-like"/>
</dbReference>
<keyword evidence="1 4" id="KW-0808">Transferase</keyword>
<dbReference type="CDD" id="cd01448">
    <property type="entry name" value="TST_Repeat_1"/>
    <property type="match status" value="1"/>
</dbReference>
<keyword evidence="2" id="KW-0677">Repeat</keyword>
<dbReference type="Proteomes" id="UP001177212">
    <property type="component" value="Unassembled WGS sequence"/>
</dbReference>
<dbReference type="GO" id="GO:0016740">
    <property type="term" value="F:transferase activity"/>
    <property type="evidence" value="ECO:0007669"/>
    <property type="project" value="UniProtKB-KW"/>
</dbReference>
<dbReference type="PANTHER" id="PTHR11364">
    <property type="entry name" value="THIOSULFATE SULFERTANSFERASE"/>
    <property type="match status" value="1"/>
</dbReference>
<dbReference type="CDD" id="cd01449">
    <property type="entry name" value="TST_Repeat_2"/>
    <property type="match status" value="1"/>
</dbReference>
<gene>
    <name evidence="4" type="ORF">Q8W34_19575</name>
</gene>
<dbReference type="SMART" id="SM00450">
    <property type="entry name" value="RHOD"/>
    <property type="match status" value="2"/>
</dbReference>
<dbReference type="InterPro" id="IPR036873">
    <property type="entry name" value="Rhodanese-like_dom_sf"/>
</dbReference>
<dbReference type="RefSeq" id="WP_305473336.1">
    <property type="nucleotide sequence ID" value="NZ_JAUYVT010000027.1"/>
</dbReference>
<dbReference type="PROSITE" id="PS50206">
    <property type="entry name" value="RHODANESE_3"/>
    <property type="match status" value="2"/>
</dbReference>
<accession>A0ABT9FJ73</accession>
<sequence>MKNLITCQQLQKRLNDPTLVLFDAGMLRPGVLGTYVPEAMLPNAKRFDIKNELADKSNPLSSTMCNAQQFTQVMQHAGVNHDSFIVVYEDAGLFSAARAWWMLKAMGHHNVKVLSGGLKKWLACGYAVQQGYSEALTCGNFEASYNPNYFIDRQQVLAAIDDANTILLDARAYKRFTGEESEPRKGMRGGHIPQSRSLPFLDLLTDGEAKAFEEIKIKFENAVGNALYLQFSCGSGITACVLALFADECGYKNLSVYDGSWSEWGASNSLPIATGEK</sequence>